<evidence type="ECO:0000313" key="4">
    <source>
        <dbReference type="Proteomes" id="UP000727857"/>
    </source>
</evidence>
<reference evidence="3" key="2">
    <citation type="journal article" date="2021" name="PeerJ">
        <title>Extensive microbial diversity within the chicken gut microbiome revealed by metagenomics and culture.</title>
        <authorList>
            <person name="Gilroy R."/>
            <person name="Ravi A."/>
            <person name="Getino M."/>
            <person name="Pursley I."/>
            <person name="Horton D.L."/>
            <person name="Alikhan N.F."/>
            <person name="Baker D."/>
            <person name="Gharbi K."/>
            <person name="Hall N."/>
            <person name="Watson M."/>
            <person name="Adriaenssens E.M."/>
            <person name="Foster-Nyarko E."/>
            <person name="Jarju S."/>
            <person name="Secka A."/>
            <person name="Antonio M."/>
            <person name="Oren A."/>
            <person name="Chaudhuri R.R."/>
            <person name="La Ragione R."/>
            <person name="Hildebrand F."/>
            <person name="Pallen M.J."/>
        </authorList>
    </citation>
    <scope>NUCLEOTIDE SEQUENCE</scope>
    <source>
        <strain evidence="3">517</strain>
    </source>
</reference>
<sequence>MPHIAVTMYPGRDEEIKSRFAEKLTAFVAEELGVSPSVVSVSVEDIDKKDWEKHLASFDEEIMYVKEGRSIKS</sequence>
<dbReference type="InterPro" id="IPR014347">
    <property type="entry name" value="Tautomerase/MIF_sf"/>
</dbReference>
<protein>
    <submittedName>
        <fullName evidence="3">Tautomerase family protein</fullName>
    </submittedName>
</protein>
<organism evidence="3 4">
    <name type="scientific">Candidatus Stercoripulliclostridium pullicola</name>
    <dbReference type="NCBI Taxonomy" id="2840953"/>
    <lineage>
        <taxon>Bacteria</taxon>
        <taxon>Bacillati</taxon>
        <taxon>Bacillota</taxon>
        <taxon>Clostridia</taxon>
        <taxon>Eubacteriales</taxon>
        <taxon>Candidatus Stercoripulliclostridium</taxon>
    </lineage>
</organism>
<dbReference type="SUPFAM" id="SSF55331">
    <property type="entry name" value="Tautomerase/MIF"/>
    <property type="match status" value="1"/>
</dbReference>
<dbReference type="Pfam" id="PF01361">
    <property type="entry name" value="Tautomerase"/>
    <property type="match status" value="1"/>
</dbReference>
<dbReference type="AlphaFoldDB" id="A0A940DFR9"/>
<feature type="domain" description="4-oxalocrotonate tautomerase-like" evidence="2">
    <location>
        <begin position="2"/>
        <end position="51"/>
    </location>
</feature>
<dbReference type="Gene3D" id="3.30.429.10">
    <property type="entry name" value="Macrophage Migration Inhibitory Factor"/>
    <property type="match status" value="1"/>
</dbReference>
<reference evidence="3" key="1">
    <citation type="submission" date="2020-10" db="EMBL/GenBank/DDBJ databases">
        <authorList>
            <person name="Gilroy R."/>
        </authorList>
    </citation>
    <scope>NUCLEOTIDE SEQUENCE</scope>
    <source>
        <strain evidence="3">517</strain>
    </source>
</reference>
<dbReference type="Proteomes" id="UP000727857">
    <property type="component" value="Unassembled WGS sequence"/>
</dbReference>
<gene>
    <name evidence="3" type="ORF">IAB16_00460</name>
</gene>
<evidence type="ECO:0000259" key="2">
    <source>
        <dbReference type="Pfam" id="PF01361"/>
    </source>
</evidence>
<comment type="caution">
    <text evidence="3">The sequence shown here is derived from an EMBL/GenBank/DDBJ whole genome shotgun (WGS) entry which is preliminary data.</text>
</comment>
<evidence type="ECO:0000256" key="1">
    <source>
        <dbReference type="ARBA" id="ARBA00023235"/>
    </source>
</evidence>
<evidence type="ECO:0000313" key="3">
    <source>
        <dbReference type="EMBL" id="MBO8423484.1"/>
    </source>
</evidence>
<dbReference type="GO" id="GO:0016853">
    <property type="term" value="F:isomerase activity"/>
    <property type="evidence" value="ECO:0007669"/>
    <property type="project" value="UniProtKB-KW"/>
</dbReference>
<proteinExistence type="predicted"/>
<name>A0A940DFR9_9FIRM</name>
<dbReference type="EMBL" id="JADINF010000011">
    <property type="protein sequence ID" value="MBO8423484.1"/>
    <property type="molecule type" value="Genomic_DNA"/>
</dbReference>
<dbReference type="InterPro" id="IPR004370">
    <property type="entry name" value="4-OT-like_dom"/>
</dbReference>
<accession>A0A940DFR9</accession>
<keyword evidence="1" id="KW-0413">Isomerase</keyword>